<evidence type="ECO:0000313" key="2">
    <source>
        <dbReference type="Proteomes" id="UP000799755"/>
    </source>
</evidence>
<protein>
    <submittedName>
        <fullName evidence="1">Uncharacterized protein</fullName>
    </submittedName>
</protein>
<reference evidence="1" key="1">
    <citation type="journal article" date="2020" name="Stud. Mycol.">
        <title>101 Dothideomycetes genomes: a test case for predicting lifestyles and emergence of pathogens.</title>
        <authorList>
            <person name="Haridas S."/>
            <person name="Albert R."/>
            <person name="Binder M."/>
            <person name="Bloem J."/>
            <person name="Labutti K."/>
            <person name="Salamov A."/>
            <person name="Andreopoulos B."/>
            <person name="Baker S."/>
            <person name="Barry K."/>
            <person name="Bills G."/>
            <person name="Bluhm B."/>
            <person name="Cannon C."/>
            <person name="Castanera R."/>
            <person name="Culley D."/>
            <person name="Daum C."/>
            <person name="Ezra D."/>
            <person name="Gonzalez J."/>
            <person name="Henrissat B."/>
            <person name="Kuo A."/>
            <person name="Liang C."/>
            <person name="Lipzen A."/>
            <person name="Lutzoni F."/>
            <person name="Magnuson J."/>
            <person name="Mondo S."/>
            <person name="Nolan M."/>
            <person name="Ohm R."/>
            <person name="Pangilinan J."/>
            <person name="Park H.-J."/>
            <person name="Ramirez L."/>
            <person name="Alfaro M."/>
            <person name="Sun H."/>
            <person name="Tritt A."/>
            <person name="Yoshinaga Y."/>
            <person name="Zwiers L.-H."/>
            <person name="Turgeon B."/>
            <person name="Goodwin S."/>
            <person name="Spatafora J."/>
            <person name="Crous P."/>
            <person name="Grigoriev I."/>
        </authorList>
    </citation>
    <scope>NUCLEOTIDE SEQUENCE</scope>
    <source>
        <strain evidence="1">ATCC 200398</strain>
    </source>
</reference>
<accession>A0ACB6QW93</accession>
<dbReference type="EMBL" id="MU003506">
    <property type="protein sequence ID" value="KAF2470843.1"/>
    <property type="molecule type" value="Genomic_DNA"/>
</dbReference>
<dbReference type="Proteomes" id="UP000799755">
    <property type="component" value="Unassembled WGS sequence"/>
</dbReference>
<gene>
    <name evidence="1" type="ORF">BDR25DRAFT_303470</name>
</gene>
<sequence>MAGQQLRERIAVQTQRATRSQTLDPNSSNAVPNSQPPEGDDDELLQREERAHRRRMMQLEAAEAEARIENLRQASSATSGRSQGLDDICAGENYTPAITNIINEMPGIAPRDIYLISEQKFDPVNLSRLHVPSAAAPSSPRPCSSTNPSPTSRSTQHPAKSE</sequence>
<name>A0ACB6QW93_9PLEO</name>
<evidence type="ECO:0000313" key="1">
    <source>
        <dbReference type="EMBL" id="KAF2470843.1"/>
    </source>
</evidence>
<organism evidence="1 2">
    <name type="scientific">Lindgomyces ingoldianus</name>
    <dbReference type="NCBI Taxonomy" id="673940"/>
    <lineage>
        <taxon>Eukaryota</taxon>
        <taxon>Fungi</taxon>
        <taxon>Dikarya</taxon>
        <taxon>Ascomycota</taxon>
        <taxon>Pezizomycotina</taxon>
        <taxon>Dothideomycetes</taxon>
        <taxon>Pleosporomycetidae</taxon>
        <taxon>Pleosporales</taxon>
        <taxon>Lindgomycetaceae</taxon>
        <taxon>Lindgomyces</taxon>
    </lineage>
</organism>
<comment type="caution">
    <text evidence="1">The sequence shown here is derived from an EMBL/GenBank/DDBJ whole genome shotgun (WGS) entry which is preliminary data.</text>
</comment>
<keyword evidence="2" id="KW-1185">Reference proteome</keyword>
<proteinExistence type="predicted"/>